<gene>
    <name evidence="1" type="ORF">P3T76_001197</name>
</gene>
<dbReference type="AlphaFoldDB" id="A0AAD9GYL8"/>
<dbReference type="Proteomes" id="UP001259832">
    <property type="component" value="Unassembled WGS sequence"/>
</dbReference>
<reference evidence="1" key="1">
    <citation type="submission" date="2023-08" db="EMBL/GenBank/DDBJ databases">
        <title>Reference Genome Resource for the Citrus Pathogen Phytophthora citrophthora.</title>
        <authorList>
            <person name="Moller H."/>
            <person name="Coetzee B."/>
            <person name="Rose L.J."/>
            <person name="Van Niekerk J.M."/>
        </authorList>
    </citation>
    <scope>NUCLEOTIDE SEQUENCE</scope>
    <source>
        <strain evidence="1">STE-U-9442</strain>
    </source>
</reference>
<sequence length="227" mass="23749">MTQPGSAILVAAASAVTCPPTHAEPIRGTACSDIDLASFLADGFHTAAIPIATDSTLSSDGPGATQPALVTVAALSAQVLALQGLIVSLSWHLQSSSTPNLQQQPQLTAAPPVVVQPTIVNVQQGLWTFSAGTGELPPSHLFKLRASSFPAATARVKGDYGSHHSNALATHRMFPSLLQHNVTFISPVSFVLALRAMECIQFDTAPTVLMAFYSGRVGSRDLSIIHF</sequence>
<evidence type="ECO:0000313" key="2">
    <source>
        <dbReference type="Proteomes" id="UP001259832"/>
    </source>
</evidence>
<comment type="caution">
    <text evidence="1">The sequence shown here is derived from an EMBL/GenBank/DDBJ whole genome shotgun (WGS) entry which is preliminary data.</text>
</comment>
<dbReference type="EMBL" id="JASMQC010000002">
    <property type="protein sequence ID" value="KAK1947187.1"/>
    <property type="molecule type" value="Genomic_DNA"/>
</dbReference>
<organism evidence="1 2">
    <name type="scientific">Phytophthora citrophthora</name>
    <dbReference type="NCBI Taxonomy" id="4793"/>
    <lineage>
        <taxon>Eukaryota</taxon>
        <taxon>Sar</taxon>
        <taxon>Stramenopiles</taxon>
        <taxon>Oomycota</taxon>
        <taxon>Peronosporomycetes</taxon>
        <taxon>Peronosporales</taxon>
        <taxon>Peronosporaceae</taxon>
        <taxon>Phytophthora</taxon>
    </lineage>
</organism>
<proteinExistence type="predicted"/>
<evidence type="ECO:0000313" key="1">
    <source>
        <dbReference type="EMBL" id="KAK1947187.1"/>
    </source>
</evidence>
<protein>
    <submittedName>
        <fullName evidence="1">Uncharacterized protein</fullName>
    </submittedName>
</protein>
<keyword evidence="2" id="KW-1185">Reference proteome</keyword>
<name>A0AAD9GYL8_9STRA</name>
<accession>A0AAD9GYL8</accession>